<feature type="domain" description="Secretion system C-terminal sorting" evidence="2">
    <location>
        <begin position="626"/>
        <end position="697"/>
    </location>
</feature>
<dbReference type="Proteomes" id="UP001060919">
    <property type="component" value="Chromosome"/>
</dbReference>
<accession>A0A915YJV1</accession>
<organism evidence="3 4">
    <name type="scientific">Aureispira anguillae</name>
    <dbReference type="NCBI Taxonomy" id="2864201"/>
    <lineage>
        <taxon>Bacteria</taxon>
        <taxon>Pseudomonadati</taxon>
        <taxon>Bacteroidota</taxon>
        <taxon>Saprospiria</taxon>
        <taxon>Saprospirales</taxon>
        <taxon>Saprospiraceae</taxon>
        <taxon>Aureispira</taxon>
    </lineage>
</organism>
<sequence>MKINFFVLLLCSWFLSIGTTSAQTVVDFKFRIWKNSVTPGNYLGEYTGYTDGTSEYDVSDPLSGQICPGDQLIIKNLTAKDGLQLSFNGGSEKATLALSCTIGYSQPISLLADVCTSGCHAIPLHFPNWNWGADLTLTIPPYDCASTNLVISTGIIGNTTPPNNCGPRWIFIPMNLAPTTSIPNQAICPGDVVSLSLDPDFTYNWHTSNPDGTSPSSTQSYTVDITHIASGCTQTKTFTIQVSNPDADPFSNLTLCYNESLLFTENDFDNLFVGNTTPLKLIFNGTVVFEEGGSNADHIIDAMTYGAGVINVEYVYYNSTTGLTCTKNYTITIHPEIIIDMEDSYGFCDGNFDPICVLPPLTAQIGVTYQWTKAGELGILSTSSCFTPTEYGSYCVTATDAFGCKRTHCFTVYETGVGIPSPKSISFCSLTDNPPAYIGWPSDPFGAVAYGFSWTYTDLDGTTVTIPNTGVLYQVPYLGPGTYTAVVVTPGCSETFTITVVDELQIFNNHSFANFTFTPLMAGQVSCQPLISLLGGVDSWTVTDQFGTTIPTIPYLGGIRFNYTLGIEYQVTLRREVAQDCKVYINQFNWLDAPNRHTKGNTSKRLNDLSNNNVNGISESTTIQAFPNPTTGMVNIRLSDIGTTTSSIQVINAVGKIVVQKEITGQSTIELDLKKEASGVYMVRVIYGDQELTTKIIKD</sequence>
<evidence type="ECO:0000259" key="2">
    <source>
        <dbReference type="Pfam" id="PF18962"/>
    </source>
</evidence>
<proteinExistence type="predicted"/>
<dbReference type="NCBIfam" id="TIGR04183">
    <property type="entry name" value="Por_Secre_tail"/>
    <property type="match status" value="1"/>
</dbReference>
<feature type="chain" id="PRO_5037113388" evidence="1">
    <location>
        <begin position="23"/>
        <end position="699"/>
    </location>
</feature>
<feature type="signal peptide" evidence="1">
    <location>
        <begin position="1"/>
        <end position="22"/>
    </location>
</feature>
<keyword evidence="4" id="KW-1185">Reference proteome</keyword>
<dbReference type="InterPro" id="IPR026444">
    <property type="entry name" value="Secre_tail"/>
</dbReference>
<evidence type="ECO:0000256" key="1">
    <source>
        <dbReference type="SAM" id="SignalP"/>
    </source>
</evidence>
<dbReference type="AlphaFoldDB" id="A0A915YJV1"/>
<dbReference type="RefSeq" id="WP_264789790.1">
    <property type="nucleotide sequence ID" value="NZ_AP026867.1"/>
</dbReference>
<dbReference type="EMBL" id="AP026867">
    <property type="protein sequence ID" value="BDS14570.1"/>
    <property type="molecule type" value="Genomic_DNA"/>
</dbReference>
<reference evidence="3" key="1">
    <citation type="submission" date="2022-09" db="EMBL/GenBank/DDBJ databases">
        <title>Aureispira anguillicida sp. nov., isolated from Leptocephalus of Japanese eel Anguilla japonica.</title>
        <authorList>
            <person name="Yuasa K."/>
            <person name="Mekata T."/>
            <person name="Ikunari K."/>
        </authorList>
    </citation>
    <scope>NUCLEOTIDE SEQUENCE</scope>
    <source>
        <strain evidence="3">EL160426</strain>
    </source>
</reference>
<dbReference type="Gene3D" id="2.60.40.3080">
    <property type="match status" value="1"/>
</dbReference>
<name>A0A915YJV1_9BACT</name>
<dbReference type="Pfam" id="PF18962">
    <property type="entry name" value="Por_Secre_tail"/>
    <property type="match status" value="1"/>
</dbReference>
<dbReference type="KEGG" id="aup:AsAng_0053510"/>
<evidence type="ECO:0000313" key="4">
    <source>
        <dbReference type="Proteomes" id="UP001060919"/>
    </source>
</evidence>
<evidence type="ECO:0000313" key="3">
    <source>
        <dbReference type="EMBL" id="BDS14570.1"/>
    </source>
</evidence>
<keyword evidence="1" id="KW-0732">Signal</keyword>
<protein>
    <submittedName>
        <fullName evidence="3">T9SS type A sorting domain-containing protein</fullName>
    </submittedName>
</protein>
<gene>
    <name evidence="3" type="ORF">AsAng_0053510</name>
</gene>